<feature type="region of interest" description="Disordered" evidence="2">
    <location>
        <begin position="284"/>
        <end position="305"/>
    </location>
</feature>
<dbReference type="Pfam" id="PF13230">
    <property type="entry name" value="GATase_4"/>
    <property type="match status" value="1"/>
</dbReference>
<protein>
    <submittedName>
        <fullName evidence="4">Class II glutamine amidotransferase</fullName>
    </submittedName>
</protein>
<comment type="caution">
    <text evidence="4">The sequence shown here is derived from an EMBL/GenBank/DDBJ whole genome shotgun (WGS) entry which is preliminary data.</text>
</comment>
<keyword evidence="1 4" id="KW-0315">Glutamine amidotransferase</keyword>
<dbReference type="PANTHER" id="PTHR42824:SF1">
    <property type="entry name" value="GLUTAMINE AMIDOTRANSFERASE YAFJ-RELATED"/>
    <property type="match status" value="1"/>
</dbReference>
<dbReference type="CDD" id="cd01908">
    <property type="entry name" value="YafJ"/>
    <property type="match status" value="1"/>
</dbReference>
<feature type="domain" description="Glutamine amidotransferase type-2" evidence="3">
    <location>
        <begin position="2"/>
        <end position="305"/>
    </location>
</feature>
<name>A0A9D2RPP5_9MICO</name>
<dbReference type="EMBL" id="DWZH01000079">
    <property type="protein sequence ID" value="HJB10836.1"/>
    <property type="molecule type" value="Genomic_DNA"/>
</dbReference>
<evidence type="ECO:0000313" key="5">
    <source>
        <dbReference type="Proteomes" id="UP000823823"/>
    </source>
</evidence>
<evidence type="ECO:0000256" key="2">
    <source>
        <dbReference type="SAM" id="MobiDB-lite"/>
    </source>
</evidence>
<proteinExistence type="predicted"/>
<evidence type="ECO:0000256" key="1">
    <source>
        <dbReference type="ARBA" id="ARBA00022962"/>
    </source>
</evidence>
<evidence type="ECO:0000313" key="4">
    <source>
        <dbReference type="EMBL" id="HJB10836.1"/>
    </source>
</evidence>
<reference evidence="4" key="2">
    <citation type="submission" date="2021-04" db="EMBL/GenBank/DDBJ databases">
        <authorList>
            <person name="Gilroy R."/>
        </authorList>
    </citation>
    <scope>NUCLEOTIDE SEQUENCE</scope>
    <source>
        <strain evidence="4">ChiHjej13B12-24818</strain>
    </source>
</reference>
<dbReference type="AlphaFoldDB" id="A0A9D2RPP5"/>
<dbReference type="InterPro" id="IPR017932">
    <property type="entry name" value="GATase_2_dom"/>
</dbReference>
<organism evidence="4 5">
    <name type="scientific">Candidatus Brachybacterium merdavium</name>
    <dbReference type="NCBI Taxonomy" id="2838513"/>
    <lineage>
        <taxon>Bacteria</taxon>
        <taxon>Bacillati</taxon>
        <taxon>Actinomycetota</taxon>
        <taxon>Actinomycetes</taxon>
        <taxon>Micrococcales</taxon>
        <taxon>Dermabacteraceae</taxon>
        <taxon>Brachybacterium</taxon>
    </lineage>
</organism>
<gene>
    <name evidence="4" type="ORF">H9786_09975</name>
</gene>
<dbReference type="InterPro" id="IPR029055">
    <property type="entry name" value="Ntn_hydrolases_N"/>
</dbReference>
<dbReference type="InterPro" id="IPR026869">
    <property type="entry name" value="EgtC-like"/>
</dbReference>
<dbReference type="PROSITE" id="PS51278">
    <property type="entry name" value="GATASE_TYPE_2"/>
    <property type="match status" value="1"/>
</dbReference>
<sequence>MCRLFALRSDQPVTADLWLLDAPYSLLHQSRFNADGTGLGWIDERGQARLRKRPVAAFESEAFTQVATTLRARSMMAHVRLSSGTEHCEENTHPFLQDGILSAHNGVLMVTEEMRQRVRELDAGHHVHGTTDSEWLAALVTGEVAAHGGNLRAGVVSALSWTIAHVPVYSVNLLVMTDTELIAVRLPATNELWVLERAATAEAPREPLEQSSDSLRARSEGLRDTRSVVVASEPMDDDPAWRLMDSGELIHLGADGTLRSEHPFGPLAHALSLEELGLSAAASQAHAAQAREQEHRRRRLAEVGA</sequence>
<accession>A0A9D2RPP5</accession>
<dbReference type="SUPFAM" id="SSF56235">
    <property type="entry name" value="N-terminal nucleophile aminohydrolases (Ntn hydrolases)"/>
    <property type="match status" value="1"/>
</dbReference>
<dbReference type="PANTHER" id="PTHR42824">
    <property type="entry name" value="GLUTAMINE AMIDOTRANSFERASE"/>
    <property type="match status" value="1"/>
</dbReference>
<dbReference type="Proteomes" id="UP000823823">
    <property type="component" value="Unassembled WGS sequence"/>
</dbReference>
<reference evidence="4" key="1">
    <citation type="journal article" date="2021" name="PeerJ">
        <title>Extensive microbial diversity within the chicken gut microbiome revealed by metagenomics and culture.</title>
        <authorList>
            <person name="Gilroy R."/>
            <person name="Ravi A."/>
            <person name="Getino M."/>
            <person name="Pursley I."/>
            <person name="Horton D.L."/>
            <person name="Alikhan N.F."/>
            <person name="Baker D."/>
            <person name="Gharbi K."/>
            <person name="Hall N."/>
            <person name="Watson M."/>
            <person name="Adriaenssens E.M."/>
            <person name="Foster-Nyarko E."/>
            <person name="Jarju S."/>
            <person name="Secka A."/>
            <person name="Antonio M."/>
            <person name="Oren A."/>
            <person name="Chaudhuri R.R."/>
            <person name="La Ragione R."/>
            <person name="Hildebrand F."/>
            <person name="Pallen M.J."/>
        </authorList>
    </citation>
    <scope>NUCLEOTIDE SEQUENCE</scope>
    <source>
        <strain evidence="4">ChiHjej13B12-24818</strain>
    </source>
</reference>
<feature type="region of interest" description="Disordered" evidence="2">
    <location>
        <begin position="201"/>
        <end position="220"/>
    </location>
</feature>
<evidence type="ECO:0000259" key="3">
    <source>
        <dbReference type="PROSITE" id="PS51278"/>
    </source>
</evidence>
<dbReference type="Gene3D" id="3.60.20.10">
    <property type="entry name" value="Glutamine Phosphoribosylpyrophosphate, subunit 1, domain 1"/>
    <property type="match status" value="1"/>
</dbReference>